<gene>
    <name evidence="1" type="ORF">BU25DRAFT_408692</name>
</gene>
<accession>A0ACB6S7W2</accession>
<dbReference type="Proteomes" id="UP000799754">
    <property type="component" value="Unassembled WGS sequence"/>
</dbReference>
<organism evidence="1 2">
    <name type="scientific">Macroventuria anomochaeta</name>
    <dbReference type="NCBI Taxonomy" id="301207"/>
    <lineage>
        <taxon>Eukaryota</taxon>
        <taxon>Fungi</taxon>
        <taxon>Dikarya</taxon>
        <taxon>Ascomycota</taxon>
        <taxon>Pezizomycotina</taxon>
        <taxon>Dothideomycetes</taxon>
        <taxon>Pleosporomycetidae</taxon>
        <taxon>Pleosporales</taxon>
        <taxon>Pleosporineae</taxon>
        <taxon>Didymellaceae</taxon>
        <taxon>Macroventuria</taxon>
    </lineage>
</organism>
<sequence length="640" mass="73303">MDQHENGIGTPSGDEVPLDNPNTQDVQETRLIIGLDYGTTFTGVAYATPSGAQISLGKIDVITDWGPKMDNHEKVPSVISYSRSSERNEQQWGSSLSPDAVAMVHTKLELGIQNVLGELDMTLQVLDGMNNLNFDTTFMGKGSQDLPPYSHKSPEEIVSDYLTKIFQWLEQEVEKFDTVLRKYTATDIVVTIPTEWSYMAMNSTFRALSKAGFNRRNFPMLEDVLFITEPEAAALYTARHYRDSKGEDFLQEKQYFILCDAGGGTVDVVSYRVRALHPVLQLDQIGVPTGRKCGSIFINQRFKEWIRWLLGDEAYRQLDPNLDIERNATHASETPAMRALMKKFDALKKNFNNESREVRLNLPPPLQNLVIPNKVDQGLITIPRVAMEHFFDKCINEIVQLIKRHIARIERYGSRPKNLFLVGGFGESEYLQYHLEDTLVEQDWNMQFRRPDESWTAVVRGAVVCGVEKASIKNLRRTNACRHSYAVCLDELFSRMNHSEQDATQLNGQNLAASQLIWLLNKGDLILSDQPCKEEREFDLRLAKLRQDVIELEIYRSTSEEKQRPTRFRNARDELEVACTLKIDLSKLRFESNRPGVLRKIGTTTVYQTTLKIVLELFWDSLEASIWWQDKELTRSPVAY</sequence>
<reference evidence="1" key="1">
    <citation type="journal article" date="2020" name="Stud. Mycol.">
        <title>101 Dothideomycetes genomes: a test case for predicting lifestyles and emergence of pathogens.</title>
        <authorList>
            <person name="Haridas S."/>
            <person name="Albert R."/>
            <person name="Binder M."/>
            <person name="Bloem J."/>
            <person name="Labutti K."/>
            <person name="Salamov A."/>
            <person name="Andreopoulos B."/>
            <person name="Baker S."/>
            <person name="Barry K."/>
            <person name="Bills G."/>
            <person name="Bluhm B."/>
            <person name="Cannon C."/>
            <person name="Castanera R."/>
            <person name="Culley D."/>
            <person name="Daum C."/>
            <person name="Ezra D."/>
            <person name="Gonzalez J."/>
            <person name="Henrissat B."/>
            <person name="Kuo A."/>
            <person name="Liang C."/>
            <person name="Lipzen A."/>
            <person name="Lutzoni F."/>
            <person name="Magnuson J."/>
            <person name="Mondo S."/>
            <person name="Nolan M."/>
            <person name="Ohm R."/>
            <person name="Pangilinan J."/>
            <person name="Park H.-J."/>
            <person name="Ramirez L."/>
            <person name="Alfaro M."/>
            <person name="Sun H."/>
            <person name="Tritt A."/>
            <person name="Yoshinaga Y."/>
            <person name="Zwiers L.-H."/>
            <person name="Turgeon B."/>
            <person name="Goodwin S."/>
            <person name="Spatafora J."/>
            <person name="Crous P."/>
            <person name="Grigoriev I."/>
        </authorList>
    </citation>
    <scope>NUCLEOTIDE SEQUENCE</scope>
    <source>
        <strain evidence="1">CBS 525.71</strain>
    </source>
</reference>
<dbReference type="EMBL" id="MU006708">
    <property type="protein sequence ID" value="KAF2630092.1"/>
    <property type="molecule type" value="Genomic_DNA"/>
</dbReference>
<protein>
    <submittedName>
        <fullName evidence="1">Actin-like ATPase domain-containing protein</fullName>
    </submittedName>
</protein>
<comment type="caution">
    <text evidence="1">The sequence shown here is derived from an EMBL/GenBank/DDBJ whole genome shotgun (WGS) entry which is preliminary data.</text>
</comment>
<proteinExistence type="predicted"/>
<evidence type="ECO:0000313" key="1">
    <source>
        <dbReference type="EMBL" id="KAF2630092.1"/>
    </source>
</evidence>
<evidence type="ECO:0000313" key="2">
    <source>
        <dbReference type="Proteomes" id="UP000799754"/>
    </source>
</evidence>
<keyword evidence="2" id="KW-1185">Reference proteome</keyword>
<name>A0ACB6S7W2_9PLEO</name>